<reference evidence="13" key="1">
    <citation type="submission" date="2018-08" db="EMBL/GenBank/DDBJ databases">
        <authorList>
            <person name="Ashton P.M."/>
            <person name="Dallman T."/>
            <person name="Nair S."/>
            <person name="De Pinna E."/>
            <person name="Peters T."/>
            <person name="Grant K."/>
        </authorList>
    </citation>
    <scope>NUCLEOTIDE SEQUENCE [LARGE SCALE GENOMIC DNA]</scope>
    <source>
        <strain evidence="13">193386</strain>
    </source>
</reference>
<dbReference type="GO" id="GO:0009245">
    <property type="term" value="P:lipid A biosynthetic process"/>
    <property type="evidence" value="ECO:0007669"/>
    <property type="project" value="UniProtKB-KW"/>
</dbReference>
<dbReference type="Gene3D" id="3.10.129.10">
    <property type="entry name" value="Hotdog Thioesterase"/>
    <property type="match status" value="1"/>
</dbReference>
<proteinExistence type="inferred from homology"/>
<evidence type="ECO:0000256" key="12">
    <source>
        <dbReference type="ARBA" id="ARBA00032213"/>
    </source>
</evidence>
<dbReference type="NCBIfam" id="NF000582">
    <property type="entry name" value="PRK00006.1"/>
    <property type="match status" value="1"/>
</dbReference>
<keyword evidence="9" id="KW-0456">Lyase</keyword>
<evidence type="ECO:0000313" key="13">
    <source>
        <dbReference type="EMBL" id="ECI2867553.1"/>
    </source>
</evidence>
<evidence type="ECO:0000256" key="6">
    <source>
        <dbReference type="ARBA" id="ARBA00022516"/>
    </source>
</evidence>
<evidence type="ECO:0000256" key="3">
    <source>
        <dbReference type="ARBA" id="ARBA00013167"/>
    </source>
</evidence>
<comment type="function">
    <text evidence="10">Involved in unsaturated fatty acids biosynthesis. Catalyzes the dehydration of short chain beta-hydroxyacyl-ACPs and long chain saturated and unsaturated beta-hydroxyacyl-ACPs.</text>
</comment>
<evidence type="ECO:0000256" key="1">
    <source>
        <dbReference type="ARBA" id="ARBA00004496"/>
    </source>
</evidence>
<keyword evidence="7" id="KW-0441">Lipid A biosynthesis</keyword>
<feature type="non-terminal residue" evidence="13">
    <location>
        <position position="1"/>
    </location>
</feature>
<keyword evidence="8" id="KW-0443">Lipid metabolism</keyword>
<dbReference type="PANTHER" id="PTHR30272:SF1">
    <property type="entry name" value="3-HYDROXYACYL-[ACYL-CARRIER-PROTEIN] DEHYDRATASE"/>
    <property type="match status" value="1"/>
</dbReference>
<evidence type="ECO:0000256" key="5">
    <source>
        <dbReference type="ARBA" id="ARBA00022490"/>
    </source>
</evidence>
<sequence length="118" mass="13097">EGKFLRAVKNVTFNEPFFQGHFPGKPIFPGVLILEAMAQATGILAFKSVGKLEPGELYYFAGIDDARFKRPVQPGDQMILEVEFLKERRGVARFNGVAKVDGKIVCEASMMCARSREA</sequence>
<evidence type="ECO:0000256" key="9">
    <source>
        <dbReference type="ARBA" id="ARBA00023239"/>
    </source>
</evidence>
<dbReference type="SUPFAM" id="SSF54637">
    <property type="entry name" value="Thioesterase/thiol ester dehydrase-isomerase"/>
    <property type="match status" value="1"/>
</dbReference>
<comment type="similarity">
    <text evidence="2">Belongs to the thioester dehydratase family. FabZ subfamily.</text>
</comment>
<evidence type="ECO:0000256" key="11">
    <source>
        <dbReference type="ARBA" id="ARBA00029890"/>
    </source>
</evidence>
<keyword evidence="5" id="KW-0963">Cytoplasm</keyword>
<dbReference type="GO" id="GO:0019171">
    <property type="term" value="F:(3R)-hydroxyacyl-[acyl-carrier-protein] dehydratase activity"/>
    <property type="evidence" value="ECO:0007669"/>
    <property type="project" value="UniProtKB-EC"/>
</dbReference>
<accession>A0A5Y3M5L4</accession>
<comment type="subcellular location">
    <subcellularLocation>
        <location evidence="1">Cytoplasm</location>
    </subcellularLocation>
</comment>
<evidence type="ECO:0000256" key="8">
    <source>
        <dbReference type="ARBA" id="ARBA00023098"/>
    </source>
</evidence>
<dbReference type="EMBL" id="AAIURM010000105">
    <property type="protein sequence ID" value="ECI2867553.1"/>
    <property type="molecule type" value="Genomic_DNA"/>
</dbReference>
<dbReference type="PANTHER" id="PTHR30272">
    <property type="entry name" value="3-HYDROXYACYL-[ACYL-CARRIER-PROTEIN] DEHYDRATASE"/>
    <property type="match status" value="1"/>
</dbReference>
<evidence type="ECO:0000256" key="10">
    <source>
        <dbReference type="ARBA" id="ARBA00025049"/>
    </source>
</evidence>
<dbReference type="EC" id="4.2.1.59" evidence="3"/>
<dbReference type="FunFam" id="3.10.129.10:FF:000001">
    <property type="entry name" value="3-hydroxyacyl-[acyl-carrier-protein] dehydratase FabZ"/>
    <property type="match status" value="1"/>
</dbReference>
<dbReference type="CDD" id="cd01288">
    <property type="entry name" value="FabZ"/>
    <property type="match status" value="1"/>
</dbReference>
<protein>
    <recommendedName>
        <fullName evidence="4">3-hydroxyacyl-[acyl-carrier-protein] dehydratase FabZ</fullName>
        <ecNumber evidence="3">4.2.1.59</ecNumber>
    </recommendedName>
    <alternativeName>
        <fullName evidence="11">(3R)-hydroxymyristoyl-[acyl-carrier-protein] dehydratase</fullName>
    </alternativeName>
    <alternativeName>
        <fullName evidence="12">Beta-hydroxyacyl-ACP dehydratase</fullName>
    </alternativeName>
</protein>
<dbReference type="Pfam" id="PF07977">
    <property type="entry name" value="FabA"/>
    <property type="match status" value="1"/>
</dbReference>
<name>A0A5Y3M5L4_SALET</name>
<dbReference type="Proteomes" id="UP000839636">
    <property type="component" value="Unassembled WGS sequence"/>
</dbReference>
<comment type="caution">
    <text evidence="13">The sequence shown here is derived from an EMBL/GenBank/DDBJ whole genome shotgun (WGS) entry which is preliminary data.</text>
</comment>
<organism evidence="13">
    <name type="scientific">Salmonella enterica I</name>
    <dbReference type="NCBI Taxonomy" id="59201"/>
    <lineage>
        <taxon>Bacteria</taxon>
        <taxon>Pseudomonadati</taxon>
        <taxon>Pseudomonadota</taxon>
        <taxon>Gammaproteobacteria</taxon>
        <taxon>Enterobacterales</taxon>
        <taxon>Enterobacteriaceae</taxon>
        <taxon>Salmonella</taxon>
    </lineage>
</organism>
<dbReference type="InterPro" id="IPR029069">
    <property type="entry name" value="HotDog_dom_sf"/>
</dbReference>
<dbReference type="AlphaFoldDB" id="A0A5Y3M5L4"/>
<evidence type="ECO:0000256" key="2">
    <source>
        <dbReference type="ARBA" id="ARBA00009174"/>
    </source>
</evidence>
<dbReference type="GO" id="GO:0016020">
    <property type="term" value="C:membrane"/>
    <property type="evidence" value="ECO:0007669"/>
    <property type="project" value="GOC"/>
</dbReference>
<dbReference type="GO" id="GO:0005737">
    <property type="term" value="C:cytoplasm"/>
    <property type="evidence" value="ECO:0007669"/>
    <property type="project" value="UniProtKB-SubCell"/>
</dbReference>
<evidence type="ECO:0000256" key="7">
    <source>
        <dbReference type="ARBA" id="ARBA00022556"/>
    </source>
</evidence>
<keyword evidence="6" id="KW-0444">Lipid biosynthesis</keyword>
<evidence type="ECO:0000256" key="4">
    <source>
        <dbReference type="ARBA" id="ARBA00017176"/>
    </source>
</evidence>
<dbReference type="InterPro" id="IPR013114">
    <property type="entry name" value="FabA_FabZ"/>
</dbReference>
<gene>
    <name evidence="13" type="ORF">CQE41_26110</name>
</gene>